<feature type="domain" description="CopG-like ribbon-helix-helix" evidence="1">
    <location>
        <begin position="23"/>
        <end position="55"/>
    </location>
</feature>
<reference evidence="2" key="1">
    <citation type="submission" date="2024-01" db="EMBL/GenBank/DDBJ databases">
        <title>Bank of Algae and Cyanobacteria of the Azores (BACA) strain genomes.</title>
        <authorList>
            <person name="Luz R."/>
            <person name="Cordeiro R."/>
            <person name="Fonseca A."/>
            <person name="Goncalves V."/>
        </authorList>
    </citation>
    <scope>NUCLEOTIDE SEQUENCE</scope>
    <source>
        <strain evidence="2">BACA0141</strain>
    </source>
</reference>
<proteinExistence type="predicted"/>
<comment type="caution">
    <text evidence="2">The sequence shown here is derived from an EMBL/GenBank/DDBJ whole genome shotgun (WGS) entry which is preliminary data.</text>
</comment>
<accession>A0AAW9PWR6</accession>
<dbReference type="EMBL" id="JAZBJZ010000135">
    <property type="protein sequence ID" value="MEE3719465.1"/>
    <property type="molecule type" value="Genomic_DNA"/>
</dbReference>
<organism evidence="2 3">
    <name type="scientific">Tumidithrix elongata BACA0141</name>
    <dbReference type="NCBI Taxonomy" id="2716417"/>
    <lineage>
        <taxon>Bacteria</taxon>
        <taxon>Bacillati</taxon>
        <taxon>Cyanobacteriota</taxon>
        <taxon>Cyanophyceae</taxon>
        <taxon>Pseudanabaenales</taxon>
        <taxon>Pseudanabaenaceae</taxon>
        <taxon>Tumidithrix</taxon>
        <taxon>Tumidithrix elongata</taxon>
    </lineage>
</organism>
<evidence type="ECO:0000313" key="3">
    <source>
        <dbReference type="Proteomes" id="UP001333818"/>
    </source>
</evidence>
<dbReference type="RefSeq" id="WP_330485901.1">
    <property type="nucleotide sequence ID" value="NZ_JAZBJZ010000135.1"/>
</dbReference>
<gene>
    <name evidence="2" type="ORF">V2H45_22225</name>
</gene>
<evidence type="ECO:0000259" key="1">
    <source>
        <dbReference type="Pfam" id="PF07878"/>
    </source>
</evidence>
<dbReference type="Pfam" id="PF07878">
    <property type="entry name" value="RHH_5"/>
    <property type="match status" value="1"/>
</dbReference>
<dbReference type="SUPFAM" id="SSF47598">
    <property type="entry name" value="Ribbon-helix-helix"/>
    <property type="match status" value="1"/>
</dbReference>
<dbReference type="GO" id="GO:0006355">
    <property type="term" value="P:regulation of DNA-templated transcription"/>
    <property type="evidence" value="ECO:0007669"/>
    <property type="project" value="InterPro"/>
</dbReference>
<dbReference type="InterPro" id="IPR010985">
    <property type="entry name" value="Ribbon_hlx_hlx"/>
</dbReference>
<dbReference type="AlphaFoldDB" id="A0AAW9PWR6"/>
<keyword evidence="3" id="KW-1185">Reference proteome</keyword>
<sequence>MTVTALNFLELPTQKPRISFAIDEQLKQELEAQADVESRTVSNLVLLAVREYLEKTKSDRTKGKKS</sequence>
<evidence type="ECO:0000313" key="2">
    <source>
        <dbReference type="EMBL" id="MEE3719465.1"/>
    </source>
</evidence>
<dbReference type="Proteomes" id="UP001333818">
    <property type="component" value="Unassembled WGS sequence"/>
</dbReference>
<dbReference type="InterPro" id="IPR012869">
    <property type="entry name" value="RHH_5"/>
</dbReference>
<protein>
    <recommendedName>
        <fullName evidence="1">CopG-like ribbon-helix-helix domain-containing protein</fullName>
    </recommendedName>
</protein>
<name>A0AAW9PWR6_9CYAN</name>